<evidence type="ECO:0000313" key="10">
    <source>
        <dbReference type="EMBL" id="PMD51649.1"/>
    </source>
</evidence>
<keyword evidence="11" id="KW-1185">Reference proteome</keyword>
<gene>
    <name evidence="10" type="ORF">K444DRAFT_602048</name>
</gene>
<evidence type="ECO:0000256" key="1">
    <source>
        <dbReference type="ARBA" id="ARBA00004540"/>
    </source>
</evidence>
<dbReference type="PANTHER" id="PTHR47808:SF2">
    <property type="entry name" value="LEM DOMAIN-CONTAINING PROTEIN 2"/>
    <property type="match status" value="1"/>
</dbReference>
<feature type="compositionally biased region" description="Polar residues" evidence="7">
    <location>
        <begin position="219"/>
        <end position="237"/>
    </location>
</feature>
<evidence type="ECO:0000256" key="4">
    <source>
        <dbReference type="ARBA" id="ARBA00022989"/>
    </source>
</evidence>
<dbReference type="FunCoup" id="A0A2J6SLK1">
    <property type="interactions" value="61"/>
</dbReference>
<evidence type="ECO:0000259" key="9">
    <source>
        <dbReference type="Pfam" id="PF12949"/>
    </source>
</evidence>
<evidence type="ECO:0000313" key="11">
    <source>
        <dbReference type="Proteomes" id="UP000235371"/>
    </source>
</evidence>
<dbReference type="GO" id="GO:0003682">
    <property type="term" value="F:chromatin binding"/>
    <property type="evidence" value="ECO:0007669"/>
    <property type="project" value="InterPro"/>
</dbReference>
<dbReference type="GO" id="GO:0034399">
    <property type="term" value="C:nuclear periphery"/>
    <property type="evidence" value="ECO:0007669"/>
    <property type="project" value="TreeGrafter"/>
</dbReference>
<evidence type="ECO:0000256" key="2">
    <source>
        <dbReference type="ARBA" id="ARBA00022553"/>
    </source>
</evidence>
<dbReference type="Pfam" id="PF12949">
    <property type="entry name" value="HeH"/>
    <property type="match status" value="1"/>
</dbReference>
<keyword evidence="5" id="KW-0472">Membrane</keyword>
<evidence type="ECO:0008006" key="12">
    <source>
        <dbReference type="Google" id="ProtNLM"/>
    </source>
</evidence>
<dbReference type="PANTHER" id="PTHR47808">
    <property type="entry name" value="INNER NUCLEAR MEMBRANE PROTEIN HEH2-RELATED"/>
    <property type="match status" value="1"/>
</dbReference>
<feature type="region of interest" description="Disordered" evidence="7">
    <location>
        <begin position="66"/>
        <end position="260"/>
    </location>
</feature>
<feature type="compositionally biased region" description="Basic residues" evidence="7">
    <location>
        <begin position="123"/>
        <end position="135"/>
    </location>
</feature>
<sequence length="706" mass="77723">MSDTESLDYLQAGFDPNSLTVPRLRFILVSHAVDYPSGAKKPQLIQIFTDNVLPQSRKILAARARARRTSRGITDADSQDSAIGVEEELMPPPPTPRARSGRKPSGRVKAEESESDGPSMRSPMKRTPRPSSKHARASETESGTDLDGVKKSGRKSRRSEAPTPVAAAPAPPPQMKLEQMDDGTRVSRRESAFTYDNPFQSGSSPPPEYSSGEKKRKSLGSSASRDPARRQSSTARKTTPRPKAEDGIHPPTSATFEIPVSTLNGMKDVDENGVEANEEFTPEEQMELVRERAANGINAVGPLRPKRRQSRGISKKGPIWMAIITLLGGYATWYRQEKIAVGYCGVGRDAKAIIPTEIAGTPIVVPDWIKVVAEPECELCPQHAYCLENFETQCETDFVLKAHPFSLGGLVPLPPTCEPDGEKVRRVKAVADRAVEELRERRAKFECGELTDSAGSPEPTVEIDAEELKKEVSKKRRKGMSEAEFEELWGGAIGEIQGRDEVVSVADGHRKLLISTSLARLPLSCAIRRSFRLTLARHRLQIASLAALSSLILYVRHIISSRSAANAAIPHLVSLTLDRLAEQAALHAQDKEGYESWISIGQMRDDVLRDEHSIKKREALWNRVKKVVEMNANVRASQREARNGEISRAWEWIGAIGSFGSGEGAKRRKSGRVSFYGDGDMSSPVSGMDDGPEVVQMKWQEGRPIY</sequence>
<feature type="domain" description="Man1/Src1-like C-terminal" evidence="8">
    <location>
        <begin position="323"/>
        <end position="654"/>
    </location>
</feature>
<evidence type="ECO:0000256" key="3">
    <source>
        <dbReference type="ARBA" id="ARBA00022692"/>
    </source>
</evidence>
<dbReference type="Gene3D" id="1.10.10.1180">
    <property type="entry name" value="MAN1, winged-helix domain"/>
    <property type="match status" value="1"/>
</dbReference>
<evidence type="ECO:0000256" key="5">
    <source>
        <dbReference type="ARBA" id="ARBA00023136"/>
    </source>
</evidence>
<dbReference type="InterPro" id="IPR018996">
    <property type="entry name" value="Man1/Src1-like_C"/>
</dbReference>
<dbReference type="CDD" id="cd12935">
    <property type="entry name" value="LEM_like"/>
    <property type="match status" value="1"/>
</dbReference>
<dbReference type="Pfam" id="PF09402">
    <property type="entry name" value="MSC"/>
    <property type="match status" value="1"/>
</dbReference>
<keyword evidence="3" id="KW-0812">Transmembrane</keyword>
<reference evidence="10 11" key="1">
    <citation type="submission" date="2016-04" db="EMBL/GenBank/DDBJ databases">
        <title>A degradative enzymes factory behind the ericoid mycorrhizal symbiosis.</title>
        <authorList>
            <consortium name="DOE Joint Genome Institute"/>
            <person name="Martino E."/>
            <person name="Morin E."/>
            <person name="Grelet G."/>
            <person name="Kuo A."/>
            <person name="Kohler A."/>
            <person name="Daghino S."/>
            <person name="Barry K."/>
            <person name="Choi C."/>
            <person name="Cichocki N."/>
            <person name="Clum A."/>
            <person name="Copeland A."/>
            <person name="Hainaut M."/>
            <person name="Haridas S."/>
            <person name="Labutti K."/>
            <person name="Lindquist E."/>
            <person name="Lipzen A."/>
            <person name="Khouja H.-R."/>
            <person name="Murat C."/>
            <person name="Ohm R."/>
            <person name="Olson A."/>
            <person name="Spatafora J."/>
            <person name="Veneault-Fourrey C."/>
            <person name="Henrissat B."/>
            <person name="Grigoriev I."/>
            <person name="Martin F."/>
            <person name="Perotto S."/>
        </authorList>
    </citation>
    <scope>NUCLEOTIDE SEQUENCE [LARGE SCALE GENOMIC DNA]</scope>
    <source>
        <strain evidence="10 11">E</strain>
    </source>
</reference>
<feature type="compositionally biased region" description="Basic and acidic residues" evidence="7">
    <location>
        <begin position="178"/>
        <end position="191"/>
    </location>
</feature>
<accession>A0A2J6SLK1</accession>
<dbReference type="STRING" id="1095630.A0A2J6SLK1"/>
<dbReference type="GO" id="GO:0071763">
    <property type="term" value="P:nuclear membrane organization"/>
    <property type="evidence" value="ECO:0007669"/>
    <property type="project" value="TreeGrafter"/>
</dbReference>
<name>A0A2J6SLK1_9HELO</name>
<proteinExistence type="predicted"/>
<feature type="domain" description="HeH/LEM" evidence="9">
    <location>
        <begin position="16"/>
        <end position="49"/>
    </location>
</feature>
<comment type="subcellular location">
    <subcellularLocation>
        <location evidence="1">Nucleus inner membrane</location>
    </subcellularLocation>
</comment>
<dbReference type="AlphaFoldDB" id="A0A2J6SLK1"/>
<dbReference type="GeneID" id="36586786"/>
<dbReference type="Proteomes" id="UP000235371">
    <property type="component" value="Unassembled WGS sequence"/>
</dbReference>
<evidence type="ECO:0000256" key="7">
    <source>
        <dbReference type="SAM" id="MobiDB-lite"/>
    </source>
</evidence>
<dbReference type="InParanoid" id="A0A2J6SLK1"/>
<dbReference type="GO" id="GO:0005783">
    <property type="term" value="C:endoplasmic reticulum"/>
    <property type="evidence" value="ECO:0007669"/>
    <property type="project" value="TreeGrafter"/>
</dbReference>
<keyword evidence="6" id="KW-0539">Nucleus</keyword>
<dbReference type="InterPro" id="IPR041885">
    <property type="entry name" value="MAN1_winged_helix_dom"/>
</dbReference>
<keyword evidence="2" id="KW-0597">Phosphoprotein</keyword>
<dbReference type="GO" id="GO:0005637">
    <property type="term" value="C:nuclear inner membrane"/>
    <property type="evidence" value="ECO:0007669"/>
    <property type="project" value="UniProtKB-SubCell"/>
</dbReference>
<dbReference type="EMBL" id="KZ613912">
    <property type="protein sequence ID" value="PMD51649.1"/>
    <property type="molecule type" value="Genomic_DNA"/>
</dbReference>
<dbReference type="RefSeq" id="XP_024728553.1">
    <property type="nucleotide sequence ID" value="XM_024878709.1"/>
</dbReference>
<dbReference type="OrthoDB" id="2503928at2759"/>
<protein>
    <recommendedName>
        <fullName evidence="12">Sister chromatid separation protein-like protein</fullName>
    </recommendedName>
</protein>
<keyword evidence="4" id="KW-1133">Transmembrane helix</keyword>
<organism evidence="10 11">
    <name type="scientific">Hyaloscypha bicolor E</name>
    <dbReference type="NCBI Taxonomy" id="1095630"/>
    <lineage>
        <taxon>Eukaryota</taxon>
        <taxon>Fungi</taxon>
        <taxon>Dikarya</taxon>
        <taxon>Ascomycota</taxon>
        <taxon>Pezizomycotina</taxon>
        <taxon>Leotiomycetes</taxon>
        <taxon>Helotiales</taxon>
        <taxon>Hyaloscyphaceae</taxon>
        <taxon>Hyaloscypha</taxon>
        <taxon>Hyaloscypha bicolor</taxon>
    </lineage>
</organism>
<evidence type="ECO:0000256" key="6">
    <source>
        <dbReference type="ARBA" id="ARBA00023242"/>
    </source>
</evidence>
<evidence type="ECO:0000259" key="8">
    <source>
        <dbReference type="Pfam" id="PF09402"/>
    </source>
</evidence>
<dbReference type="InterPro" id="IPR044780">
    <property type="entry name" value="Heh2/Src1"/>
</dbReference>
<dbReference type="InterPro" id="IPR025856">
    <property type="entry name" value="HeH/LEM_domain"/>
</dbReference>